<sequence length="54" mass="6235">MVHSTISILFSRFIIISPASHIRCQYASLVRLICLILSSISDYFLNNIPQTYKF</sequence>
<accession>A0A0A9AY39</accession>
<reference evidence="1" key="2">
    <citation type="journal article" date="2015" name="Data Brief">
        <title>Shoot transcriptome of the giant reed, Arundo donax.</title>
        <authorList>
            <person name="Barrero R.A."/>
            <person name="Guerrero F.D."/>
            <person name="Moolhuijzen P."/>
            <person name="Goolsby J.A."/>
            <person name="Tidwell J."/>
            <person name="Bellgard S.E."/>
            <person name="Bellgard M.I."/>
        </authorList>
    </citation>
    <scope>NUCLEOTIDE SEQUENCE</scope>
    <source>
        <tissue evidence="1">Shoot tissue taken approximately 20 cm above the soil surface</tissue>
    </source>
</reference>
<dbReference type="EMBL" id="GBRH01244050">
    <property type="protein sequence ID" value="JAD53845.1"/>
    <property type="molecule type" value="Transcribed_RNA"/>
</dbReference>
<organism evidence="1">
    <name type="scientific">Arundo donax</name>
    <name type="common">Giant reed</name>
    <name type="synonym">Donax arundinaceus</name>
    <dbReference type="NCBI Taxonomy" id="35708"/>
    <lineage>
        <taxon>Eukaryota</taxon>
        <taxon>Viridiplantae</taxon>
        <taxon>Streptophyta</taxon>
        <taxon>Embryophyta</taxon>
        <taxon>Tracheophyta</taxon>
        <taxon>Spermatophyta</taxon>
        <taxon>Magnoliopsida</taxon>
        <taxon>Liliopsida</taxon>
        <taxon>Poales</taxon>
        <taxon>Poaceae</taxon>
        <taxon>PACMAD clade</taxon>
        <taxon>Arundinoideae</taxon>
        <taxon>Arundineae</taxon>
        <taxon>Arundo</taxon>
    </lineage>
</organism>
<dbReference type="AlphaFoldDB" id="A0A0A9AY39"/>
<evidence type="ECO:0000313" key="1">
    <source>
        <dbReference type="EMBL" id="JAD53845.1"/>
    </source>
</evidence>
<protein>
    <submittedName>
        <fullName evidence="1">Uncharacterized protein</fullName>
    </submittedName>
</protein>
<name>A0A0A9AY39_ARUDO</name>
<proteinExistence type="predicted"/>
<reference evidence="1" key="1">
    <citation type="submission" date="2014-09" db="EMBL/GenBank/DDBJ databases">
        <authorList>
            <person name="Magalhaes I.L.F."/>
            <person name="Oliveira U."/>
            <person name="Santos F.R."/>
            <person name="Vidigal T.H.D.A."/>
            <person name="Brescovit A.D."/>
            <person name="Santos A.J."/>
        </authorList>
    </citation>
    <scope>NUCLEOTIDE SEQUENCE</scope>
    <source>
        <tissue evidence="1">Shoot tissue taken approximately 20 cm above the soil surface</tissue>
    </source>
</reference>